<evidence type="ECO:0000313" key="4">
    <source>
        <dbReference type="EMBL" id="OZU86982.1"/>
    </source>
</evidence>
<evidence type="ECO:0000313" key="5">
    <source>
        <dbReference type="Proteomes" id="UP000216498"/>
    </source>
</evidence>
<evidence type="ECO:0000256" key="2">
    <source>
        <dbReference type="ARBA" id="ARBA00022448"/>
    </source>
</evidence>
<proteinExistence type="inferred from homology"/>
<keyword evidence="3" id="KW-0732">Signal</keyword>
<sequence>MNKKLILFVAITVFISLFAVGCSQETSGEDQIELKFLQKWPEPEYAPFFEKVVEEFEKENPKIKIKMEAVGDDPMKDKLRTTIGGGDAPDITFSWSGEFVQKFIDAEVALDLTQYVNEDTDWKESFVPASLEPFMSEGKNYGIPIRLVGKFFVYNKEIFNEFGLEEPQTWEEFMAVNEKLKGEGIAPIQLGNELPWASVHYLTDLNQKLVPEEVLAKDYNPESGEFTHEGYVEALKTLKELNDKGYFNENINTVSHSLAKENFFQGNGGMVYIETEEFTQMKNNLPGEWGFFPMPVIPNGEGNQNYITGAPDGFIVSAESKHPDEAVKFLKFLTSKENQEMMVEMVDWTSSIKGAVNEDNALTQSVNAQKVLEEAEGLSQWLDTVVESRIADVYINNMQPLFNETKTPEQIMEEVQKEAEKVKDESN</sequence>
<feature type="chain" id="PRO_5039209627" description="Sugar ABC transporter substrate-binding protein" evidence="3">
    <location>
        <begin position="20"/>
        <end position="427"/>
    </location>
</feature>
<name>A0A265N4L0_9BACI</name>
<dbReference type="Pfam" id="PF01547">
    <property type="entry name" value="SBP_bac_1"/>
    <property type="match status" value="1"/>
</dbReference>
<dbReference type="InterPro" id="IPR006059">
    <property type="entry name" value="SBP"/>
</dbReference>
<dbReference type="InterPro" id="IPR050490">
    <property type="entry name" value="Bact_solute-bd_prot1"/>
</dbReference>
<gene>
    <name evidence="4" type="ORF">CIL03_19180</name>
</gene>
<evidence type="ECO:0000256" key="3">
    <source>
        <dbReference type="SAM" id="SignalP"/>
    </source>
</evidence>
<comment type="similarity">
    <text evidence="1">Belongs to the bacterial solute-binding protein 1 family.</text>
</comment>
<dbReference type="Gene3D" id="3.40.190.10">
    <property type="entry name" value="Periplasmic binding protein-like II"/>
    <property type="match status" value="2"/>
</dbReference>
<accession>A0A265N4L0</accession>
<dbReference type="RefSeq" id="WP_094887480.1">
    <property type="nucleotide sequence ID" value="NZ_NPMS01000019.1"/>
</dbReference>
<evidence type="ECO:0008006" key="6">
    <source>
        <dbReference type="Google" id="ProtNLM"/>
    </source>
</evidence>
<comment type="caution">
    <text evidence="4">The sequence shown here is derived from an EMBL/GenBank/DDBJ whole genome shotgun (WGS) entry which is preliminary data.</text>
</comment>
<keyword evidence="5" id="KW-1185">Reference proteome</keyword>
<protein>
    <recommendedName>
        <fullName evidence="6">Sugar ABC transporter substrate-binding protein</fullName>
    </recommendedName>
</protein>
<dbReference type="PANTHER" id="PTHR43649">
    <property type="entry name" value="ARABINOSE-BINDING PROTEIN-RELATED"/>
    <property type="match status" value="1"/>
</dbReference>
<reference evidence="4 5" key="1">
    <citation type="submission" date="2017-08" db="EMBL/GenBank/DDBJ databases">
        <title>Virgibacillus indicus sp. nov. and Virgibacillus profoundi sp. nov, two moderately halophilic bacteria isolated from marine sediment by using the Microfluidic Streak Plate.</title>
        <authorList>
            <person name="Xu B."/>
            <person name="Hu B."/>
            <person name="Wang J."/>
            <person name="Zhu Y."/>
            <person name="Huang L."/>
            <person name="Du W."/>
            <person name="Huang Y."/>
        </authorList>
    </citation>
    <scope>NUCLEOTIDE SEQUENCE [LARGE SCALE GENOMIC DNA]</scope>
    <source>
        <strain evidence="4 5">IO3-P2-C2</strain>
    </source>
</reference>
<dbReference type="EMBL" id="NPMS01000019">
    <property type="protein sequence ID" value="OZU86982.1"/>
    <property type="molecule type" value="Genomic_DNA"/>
</dbReference>
<evidence type="ECO:0000256" key="1">
    <source>
        <dbReference type="ARBA" id="ARBA00008520"/>
    </source>
</evidence>
<dbReference type="AlphaFoldDB" id="A0A265N4L0"/>
<keyword evidence="2" id="KW-0813">Transport</keyword>
<dbReference type="OrthoDB" id="9798191at2"/>
<dbReference type="Proteomes" id="UP000216498">
    <property type="component" value="Unassembled WGS sequence"/>
</dbReference>
<dbReference type="PROSITE" id="PS51257">
    <property type="entry name" value="PROKAR_LIPOPROTEIN"/>
    <property type="match status" value="1"/>
</dbReference>
<dbReference type="SUPFAM" id="SSF53850">
    <property type="entry name" value="Periplasmic binding protein-like II"/>
    <property type="match status" value="1"/>
</dbReference>
<organism evidence="4 5">
    <name type="scientific">Virgibacillus indicus</name>
    <dbReference type="NCBI Taxonomy" id="2024554"/>
    <lineage>
        <taxon>Bacteria</taxon>
        <taxon>Bacillati</taxon>
        <taxon>Bacillota</taxon>
        <taxon>Bacilli</taxon>
        <taxon>Bacillales</taxon>
        <taxon>Bacillaceae</taxon>
        <taxon>Virgibacillus</taxon>
    </lineage>
</organism>
<dbReference type="PANTHER" id="PTHR43649:SF29">
    <property type="entry name" value="OSMOPROTECTIVE COMPOUNDS-BINDING PROTEIN GGTB"/>
    <property type="match status" value="1"/>
</dbReference>
<feature type="signal peptide" evidence="3">
    <location>
        <begin position="1"/>
        <end position="19"/>
    </location>
</feature>